<keyword evidence="2" id="KW-0963">Cytoplasm</keyword>
<evidence type="ECO:0000313" key="12">
    <source>
        <dbReference type="EMBL" id="CBI10599.1"/>
    </source>
</evidence>
<evidence type="ECO:0000259" key="11">
    <source>
        <dbReference type="PROSITE" id="PS51194"/>
    </source>
</evidence>
<dbReference type="EMBL" id="CABR01000092">
    <property type="protein sequence ID" value="CBI10599.1"/>
    <property type="molecule type" value="Genomic_DNA"/>
</dbReference>
<dbReference type="PANTHER" id="PTHR47964:SF1">
    <property type="entry name" value="ATP-DEPENDENT DNA HELICASE HOMOLOG RECG, CHLOROPLASTIC"/>
    <property type="match status" value="1"/>
</dbReference>
<keyword evidence="9" id="KW-0234">DNA repair</keyword>
<dbReference type="Gene3D" id="3.40.50.11140">
    <property type="match status" value="1"/>
</dbReference>
<dbReference type="Gene3D" id="3.40.50.300">
    <property type="entry name" value="P-loop containing nucleotide triphosphate hydrolases"/>
    <property type="match status" value="2"/>
</dbReference>
<keyword evidence="7" id="KW-0067">ATP-binding</keyword>
<dbReference type="InterPro" id="IPR048635">
    <property type="entry name" value="MFD_D3"/>
</dbReference>
<dbReference type="Pfam" id="PF00271">
    <property type="entry name" value="Helicase_C"/>
    <property type="match status" value="1"/>
</dbReference>
<dbReference type="Gene3D" id="3.90.1150.50">
    <property type="entry name" value="Transcription-repair-coupling factor, D7 domain"/>
    <property type="match status" value="1"/>
</dbReference>
<dbReference type="InterPro" id="IPR037235">
    <property type="entry name" value="TRCF-like_C_D7"/>
</dbReference>
<dbReference type="PROSITE" id="PS51192">
    <property type="entry name" value="HELICASE_ATP_BIND_1"/>
    <property type="match status" value="1"/>
</dbReference>
<dbReference type="GO" id="GO:0005524">
    <property type="term" value="F:ATP binding"/>
    <property type="evidence" value="ECO:0007669"/>
    <property type="project" value="UniProtKB-KW"/>
</dbReference>
<dbReference type="Gene3D" id="2.40.10.170">
    <property type="match status" value="1"/>
</dbReference>
<dbReference type="AlphaFoldDB" id="E6QTM7"/>
<dbReference type="NCBIfam" id="TIGR00580">
    <property type="entry name" value="mfd"/>
    <property type="match status" value="1"/>
</dbReference>
<dbReference type="GO" id="GO:0006281">
    <property type="term" value="P:DNA repair"/>
    <property type="evidence" value="ECO:0007669"/>
    <property type="project" value="UniProtKB-KW"/>
</dbReference>
<sequence>MTELFGRIKPYARIDFHAQSPDSTTTLALPSLAVDRRAEDPLYKLRHFCAQFPGSVWMLAESLGRRETIAQYFSEHGLHAQVCDDYAACLNQSADLQIAVSPLAQGFILNGASPLALVTEAELYAGTVRVRQRQRTRPNQLDNLLRDLSEVKAGDPVVHIDHGVGRYLGLCNMDLGEGEREFLLLEYAGGDKLYVPVAQLHCIGRYSGVASESVHLSKLGSGQWEKAKRRAMEQARDTAAELLDLYARRAARVGHAFSFKQSDYDAFVEGFGFEETPDQATAIEAVIQDLRSNRPMDRLVCGDVGFGKTEVALRAAFIALMGGKQVVVLVPTTLLAEQHTQTFMDRFANWPVRIAELSRFRSAKEQAQSLKELAEGKVDIVIGTHRLLQKDVVFKQLGLVVIDEEHRFGVRQKEQMKRMRAEVDVLTLTATPIPRTLGMALEGIRDFSTIGTPPQKRLSIKTFVAPYSASTIREAVLRELKRGGQIYFLHNSVQTINNMESVLAELLPEARIRVAHGQMHERELEQVMRLFHQQQINVLLCTTIIETGIDIPTANTIIINRADHFGLAQLHQLRGRVGRSHHQAYAYLLTPDDEALTPAAKKRLEALQLMEDLGAGFHLAMHDLEIRGAGEILGESQSGSMQEIGFNLYNDMLNHAVNALKRGEIPNLDQPLEIVTDINLHAPTFLPDSYCGDVHERLVLYKRLANCTELGVLDELHEELVDRFGLLPDQGAALFETHRLRLLAKPLGVLRLDATSESITVQFVPKPPIDPLHLMKLIQNHTHYQLAGPDKLRIKSAHASWQERVKQVKHLFKELV</sequence>
<protein>
    <submittedName>
        <fullName evidence="12">Transcription-repair-coupling factor (TRCF) (ATP-dependent helicase Mfd)</fullName>
        <ecNumber evidence="12">3.6.1.-</ecNumber>
    </submittedName>
</protein>
<evidence type="ECO:0000256" key="4">
    <source>
        <dbReference type="ARBA" id="ARBA00022763"/>
    </source>
</evidence>
<evidence type="ECO:0000256" key="7">
    <source>
        <dbReference type="ARBA" id="ARBA00022840"/>
    </source>
</evidence>
<dbReference type="HAMAP" id="MF_00969">
    <property type="entry name" value="TRCF"/>
    <property type="match status" value="1"/>
</dbReference>
<dbReference type="Pfam" id="PF21132">
    <property type="entry name" value="MFD_D3"/>
    <property type="match status" value="1"/>
</dbReference>
<dbReference type="FunFam" id="3.40.50.300:FF:000546">
    <property type="entry name" value="Transcription-repair-coupling factor"/>
    <property type="match status" value="1"/>
</dbReference>
<evidence type="ECO:0000256" key="5">
    <source>
        <dbReference type="ARBA" id="ARBA00022801"/>
    </source>
</evidence>
<dbReference type="PANTHER" id="PTHR47964">
    <property type="entry name" value="ATP-DEPENDENT DNA HELICASE HOMOLOG RECG, CHLOROPLASTIC"/>
    <property type="match status" value="1"/>
</dbReference>
<dbReference type="Pfam" id="PF00270">
    <property type="entry name" value="DEAD"/>
    <property type="match status" value="1"/>
</dbReference>
<dbReference type="InterPro" id="IPR047112">
    <property type="entry name" value="RecG/Mfd"/>
</dbReference>
<feature type="domain" description="Helicase ATP-binding" evidence="10">
    <location>
        <begin position="289"/>
        <end position="450"/>
    </location>
</feature>
<accession>E6QTM7</accession>
<dbReference type="SMART" id="SM01058">
    <property type="entry name" value="CarD_TRCF"/>
    <property type="match status" value="1"/>
</dbReference>
<dbReference type="InterPro" id="IPR004576">
    <property type="entry name" value="Mfd"/>
</dbReference>
<dbReference type="SUPFAM" id="SSF52540">
    <property type="entry name" value="P-loop containing nucleoside triphosphate hydrolases"/>
    <property type="match status" value="3"/>
</dbReference>
<dbReference type="InterPro" id="IPR003711">
    <property type="entry name" value="CarD-like/TRCF_RID"/>
</dbReference>
<gene>
    <name evidence="12" type="ORF">CARN7_1385</name>
</gene>
<dbReference type="GO" id="GO:0016787">
    <property type="term" value="F:hydrolase activity"/>
    <property type="evidence" value="ECO:0007669"/>
    <property type="project" value="UniProtKB-KW"/>
</dbReference>
<keyword evidence="4" id="KW-0227">DNA damage</keyword>
<evidence type="ECO:0000256" key="3">
    <source>
        <dbReference type="ARBA" id="ARBA00022741"/>
    </source>
</evidence>
<keyword evidence="3" id="KW-0547">Nucleotide-binding</keyword>
<keyword evidence="8" id="KW-0238">DNA-binding</keyword>
<dbReference type="SUPFAM" id="SSF141259">
    <property type="entry name" value="CarD-like"/>
    <property type="match status" value="1"/>
</dbReference>
<organism evidence="12">
    <name type="scientific">mine drainage metagenome</name>
    <dbReference type="NCBI Taxonomy" id="410659"/>
    <lineage>
        <taxon>unclassified sequences</taxon>
        <taxon>metagenomes</taxon>
        <taxon>ecological metagenomes</taxon>
    </lineage>
</organism>
<evidence type="ECO:0000256" key="2">
    <source>
        <dbReference type="ARBA" id="ARBA00022490"/>
    </source>
</evidence>
<evidence type="ECO:0000256" key="9">
    <source>
        <dbReference type="ARBA" id="ARBA00023204"/>
    </source>
</evidence>
<feature type="domain" description="Helicase C-terminal" evidence="11">
    <location>
        <begin position="471"/>
        <end position="625"/>
    </location>
</feature>
<evidence type="ECO:0000256" key="1">
    <source>
        <dbReference type="ARBA" id="ARBA00004496"/>
    </source>
</evidence>
<dbReference type="SMART" id="SM00487">
    <property type="entry name" value="DEXDc"/>
    <property type="match status" value="1"/>
</dbReference>
<dbReference type="InterPro" id="IPR011545">
    <property type="entry name" value="DEAD/DEAH_box_helicase_dom"/>
</dbReference>
<evidence type="ECO:0000259" key="10">
    <source>
        <dbReference type="PROSITE" id="PS51192"/>
    </source>
</evidence>
<dbReference type="CDD" id="cd17991">
    <property type="entry name" value="DEXHc_TRCF"/>
    <property type="match status" value="1"/>
</dbReference>
<keyword evidence="6 12" id="KW-0347">Helicase</keyword>
<dbReference type="Pfam" id="PF02559">
    <property type="entry name" value="CarD_TRCF_RID"/>
    <property type="match status" value="1"/>
</dbReference>
<dbReference type="FunFam" id="3.40.50.300:FF:000300">
    <property type="entry name" value="Transcription-repair-coupling factor"/>
    <property type="match status" value="1"/>
</dbReference>
<dbReference type="InterPro" id="IPR005118">
    <property type="entry name" value="TRCF_C"/>
</dbReference>
<dbReference type="InterPro" id="IPR036101">
    <property type="entry name" value="CarD-like/TRCF_RID_sf"/>
</dbReference>
<dbReference type="GO" id="GO:0005737">
    <property type="term" value="C:cytoplasm"/>
    <property type="evidence" value="ECO:0007669"/>
    <property type="project" value="UniProtKB-SubCell"/>
</dbReference>
<dbReference type="EC" id="3.6.1.-" evidence="12"/>
<dbReference type="Pfam" id="PF03461">
    <property type="entry name" value="TRCF"/>
    <property type="match status" value="1"/>
</dbReference>
<dbReference type="InterPro" id="IPR001650">
    <property type="entry name" value="Helicase_C-like"/>
</dbReference>
<evidence type="ECO:0000256" key="8">
    <source>
        <dbReference type="ARBA" id="ARBA00023125"/>
    </source>
</evidence>
<dbReference type="GO" id="GO:0003684">
    <property type="term" value="F:damaged DNA binding"/>
    <property type="evidence" value="ECO:0007669"/>
    <property type="project" value="InterPro"/>
</dbReference>
<dbReference type="SMART" id="SM00490">
    <property type="entry name" value="HELICc"/>
    <property type="match status" value="1"/>
</dbReference>
<keyword evidence="5 12" id="KW-0378">Hydrolase</keyword>
<proteinExistence type="inferred from homology"/>
<comment type="caution">
    <text evidence="12">The sequence shown here is derived from an EMBL/GenBank/DDBJ whole genome shotgun (WGS) entry which is preliminary data.</text>
</comment>
<evidence type="ECO:0000256" key="6">
    <source>
        <dbReference type="ARBA" id="ARBA00022806"/>
    </source>
</evidence>
<dbReference type="SMART" id="SM00982">
    <property type="entry name" value="TRCF"/>
    <property type="match status" value="1"/>
</dbReference>
<dbReference type="GO" id="GO:0003678">
    <property type="term" value="F:DNA helicase activity"/>
    <property type="evidence" value="ECO:0007669"/>
    <property type="project" value="TreeGrafter"/>
</dbReference>
<dbReference type="SUPFAM" id="SSF143517">
    <property type="entry name" value="TRCF domain-like"/>
    <property type="match status" value="1"/>
</dbReference>
<comment type="subcellular location">
    <subcellularLocation>
        <location evidence="1">Cytoplasm</location>
    </subcellularLocation>
</comment>
<dbReference type="InterPro" id="IPR027417">
    <property type="entry name" value="P-loop_NTPase"/>
</dbReference>
<name>E6QTM7_9ZZZZ</name>
<reference evidence="12" key="1">
    <citation type="submission" date="2009-10" db="EMBL/GenBank/DDBJ databases">
        <title>Diversity of trophic interactions inside an arsenic-rich microbial ecosystem.</title>
        <authorList>
            <person name="Bertin P.N."/>
            <person name="Heinrich-Salmeron A."/>
            <person name="Pelletier E."/>
            <person name="Goulhen-Chollet F."/>
            <person name="Arsene-Ploetze F."/>
            <person name="Gallien S."/>
            <person name="Calteau A."/>
            <person name="Vallenet D."/>
            <person name="Casiot C."/>
            <person name="Chane-Woon-Ming B."/>
            <person name="Giloteaux L."/>
            <person name="Barakat M."/>
            <person name="Bonnefoy V."/>
            <person name="Bruneel O."/>
            <person name="Chandler M."/>
            <person name="Cleiss J."/>
            <person name="Duran R."/>
            <person name="Elbaz-Poulichet F."/>
            <person name="Fonknechten N."/>
            <person name="Lauga B."/>
            <person name="Mornico D."/>
            <person name="Ortet P."/>
            <person name="Schaeffer C."/>
            <person name="Siguier P."/>
            <person name="Alexander Thil Smith A."/>
            <person name="Van Dorsselaer A."/>
            <person name="Weissenbach J."/>
            <person name="Medigue C."/>
            <person name="Le Paslier D."/>
        </authorList>
    </citation>
    <scope>NUCLEOTIDE SEQUENCE</scope>
</reference>
<dbReference type="PROSITE" id="PS51194">
    <property type="entry name" value="HELICASE_CTER"/>
    <property type="match status" value="1"/>
</dbReference>
<dbReference type="InterPro" id="IPR014001">
    <property type="entry name" value="Helicase_ATP-bd"/>
</dbReference>